<reference evidence="2 3" key="1">
    <citation type="journal article" date="2016" name="Mol. Biol. Evol.">
        <title>Comparative Genomics of Early-Diverging Mushroom-Forming Fungi Provides Insights into the Origins of Lignocellulose Decay Capabilities.</title>
        <authorList>
            <person name="Nagy L.G."/>
            <person name="Riley R."/>
            <person name="Tritt A."/>
            <person name="Adam C."/>
            <person name="Daum C."/>
            <person name="Floudas D."/>
            <person name="Sun H."/>
            <person name="Yadav J.S."/>
            <person name="Pangilinan J."/>
            <person name="Larsson K.H."/>
            <person name="Matsuura K."/>
            <person name="Barry K."/>
            <person name="Labutti K."/>
            <person name="Kuo R."/>
            <person name="Ohm R.A."/>
            <person name="Bhattacharya S.S."/>
            <person name="Shirouzu T."/>
            <person name="Yoshinaga Y."/>
            <person name="Martin F.M."/>
            <person name="Grigoriev I.V."/>
            <person name="Hibbett D.S."/>
        </authorList>
    </citation>
    <scope>NUCLEOTIDE SEQUENCE [LARGE SCALE GENOMIC DNA]</scope>
    <source>
        <strain evidence="2 3">HHB14362 ss-1</strain>
    </source>
</reference>
<feature type="region of interest" description="Disordered" evidence="1">
    <location>
        <begin position="162"/>
        <end position="190"/>
    </location>
</feature>
<dbReference type="PANTHER" id="PTHR31606:SF1">
    <property type="entry name" value="WW DOMAIN BINDING PROTEIN 2, ISOFORM E"/>
    <property type="match status" value="1"/>
</dbReference>
<dbReference type="FunCoup" id="A0A165VCP2">
    <property type="interactions" value="202"/>
</dbReference>
<evidence type="ECO:0000313" key="3">
    <source>
        <dbReference type="Proteomes" id="UP000076761"/>
    </source>
</evidence>
<protein>
    <recommendedName>
        <fullName evidence="4">GRAM domain-containing protein</fullName>
    </recommendedName>
</protein>
<proteinExistence type="predicted"/>
<dbReference type="PANTHER" id="PTHR31606">
    <property type="entry name" value="WW DOMAIN BINDING PROTEIN 2, ISOFORM E"/>
    <property type="match status" value="1"/>
</dbReference>
<dbReference type="STRING" id="1314782.A0A165VCP2"/>
<accession>A0A165VCP2</accession>
<dbReference type="SUPFAM" id="SSF50729">
    <property type="entry name" value="PH domain-like"/>
    <property type="match status" value="1"/>
</dbReference>
<dbReference type="CDD" id="cd13214">
    <property type="entry name" value="PH-GRAM_WBP2"/>
    <property type="match status" value="1"/>
</dbReference>
<dbReference type="GO" id="GO:0005634">
    <property type="term" value="C:nucleus"/>
    <property type="evidence" value="ECO:0007669"/>
    <property type="project" value="TreeGrafter"/>
</dbReference>
<evidence type="ECO:0000256" key="1">
    <source>
        <dbReference type="SAM" id="MobiDB-lite"/>
    </source>
</evidence>
<keyword evidence="3" id="KW-1185">Reference proteome</keyword>
<dbReference type="AlphaFoldDB" id="A0A165VCP2"/>
<dbReference type="EMBL" id="KV425554">
    <property type="protein sequence ID" value="KZT29487.1"/>
    <property type="molecule type" value="Genomic_DNA"/>
</dbReference>
<dbReference type="InterPro" id="IPR044852">
    <property type="entry name" value="WBP2-like"/>
</dbReference>
<evidence type="ECO:0000313" key="2">
    <source>
        <dbReference type="EMBL" id="KZT29487.1"/>
    </source>
</evidence>
<dbReference type="OrthoDB" id="1259151at2759"/>
<organism evidence="2 3">
    <name type="scientific">Neolentinus lepideus HHB14362 ss-1</name>
    <dbReference type="NCBI Taxonomy" id="1314782"/>
    <lineage>
        <taxon>Eukaryota</taxon>
        <taxon>Fungi</taxon>
        <taxon>Dikarya</taxon>
        <taxon>Basidiomycota</taxon>
        <taxon>Agaricomycotina</taxon>
        <taxon>Agaricomycetes</taxon>
        <taxon>Gloeophyllales</taxon>
        <taxon>Gloeophyllaceae</taxon>
        <taxon>Neolentinus</taxon>
    </lineage>
</organism>
<dbReference type="GO" id="GO:0031490">
    <property type="term" value="F:chromatin DNA binding"/>
    <property type="evidence" value="ECO:0007669"/>
    <property type="project" value="TreeGrafter"/>
</dbReference>
<dbReference type="Proteomes" id="UP000076761">
    <property type="component" value="Unassembled WGS sequence"/>
</dbReference>
<gene>
    <name evidence="2" type="ORF">NEOLEDRAFT_1107256</name>
</gene>
<dbReference type="InParanoid" id="A0A165VCP2"/>
<dbReference type="GO" id="GO:0003713">
    <property type="term" value="F:transcription coactivator activity"/>
    <property type="evidence" value="ECO:0007669"/>
    <property type="project" value="InterPro"/>
</dbReference>
<evidence type="ECO:0008006" key="4">
    <source>
        <dbReference type="Google" id="ProtNLM"/>
    </source>
</evidence>
<sequence length="190" mass="20827">MALNWAMLSLKRTPVPLPHEQTITTVDSDVELHLIIPHVPPAGSVSSGGSGSSKDMKETGRIWLTDQRLVFVADTKDHKPIFESLSVHLTSIQATKFEQPYFGANYLVIEIKPSPEGGLTEGTKAEIRLKDKGLFSFVSILEKTRERAIYMKRQSALEDDEALPTYLAEGEASGARSMGVPTDDPPAYDG</sequence>
<name>A0A165VCP2_9AGAM</name>